<dbReference type="AlphaFoldDB" id="A0A8C6Z5U4"/>
<dbReference type="GO" id="GO:0005794">
    <property type="term" value="C:Golgi apparatus"/>
    <property type="evidence" value="ECO:0007669"/>
    <property type="project" value="TreeGrafter"/>
</dbReference>
<evidence type="ECO:0000256" key="3">
    <source>
        <dbReference type="ARBA" id="ARBA00022692"/>
    </source>
</evidence>
<evidence type="ECO:0000256" key="2">
    <source>
        <dbReference type="ARBA" id="ARBA00009457"/>
    </source>
</evidence>
<dbReference type="GO" id="GO:0045332">
    <property type="term" value="P:phospholipid translocation"/>
    <property type="evidence" value="ECO:0007669"/>
    <property type="project" value="TreeGrafter"/>
</dbReference>
<sequence>MEEAQAHPSRCPDNSAFKQQKLPAWKPQLSIATVLSSFFVIGAVCLAAGICLILSTNSVREIEINYSDKCSNCSKLRENSSNWNQECNCSAGFVLKEDMLVSGRENPAQIA</sequence>
<evidence type="ECO:0000256" key="7">
    <source>
        <dbReference type="ARBA" id="ARBA00023886"/>
    </source>
</evidence>
<evidence type="ECO:0000256" key="8">
    <source>
        <dbReference type="ARBA" id="ARBA00032728"/>
    </source>
</evidence>
<evidence type="ECO:0000313" key="11">
    <source>
        <dbReference type="Proteomes" id="UP000694420"/>
    </source>
</evidence>
<evidence type="ECO:0000256" key="9">
    <source>
        <dbReference type="SAM" id="Phobius"/>
    </source>
</evidence>
<comment type="similarity">
    <text evidence="2">Belongs to the CDC50/LEM3 family.</text>
</comment>
<name>A0A8C6Z5U4_NOTPE</name>
<keyword evidence="6" id="KW-0325">Glycoprotein</keyword>
<evidence type="ECO:0000256" key="4">
    <source>
        <dbReference type="ARBA" id="ARBA00022989"/>
    </source>
</evidence>
<keyword evidence="3 9" id="KW-0812">Transmembrane</keyword>
<proteinExistence type="inferred from homology"/>
<evidence type="ECO:0000313" key="10">
    <source>
        <dbReference type="Ensembl" id="ENSNPEP00000007145.1"/>
    </source>
</evidence>
<dbReference type="GO" id="GO:0005886">
    <property type="term" value="C:plasma membrane"/>
    <property type="evidence" value="ECO:0007669"/>
    <property type="project" value="TreeGrafter"/>
</dbReference>
<feature type="transmembrane region" description="Helical" evidence="9">
    <location>
        <begin position="31"/>
        <end position="54"/>
    </location>
</feature>
<comment type="subcellular location">
    <subcellularLocation>
        <location evidence="1">Membrane</location>
    </subcellularLocation>
</comment>
<evidence type="ECO:0000256" key="6">
    <source>
        <dbReference type="ARBA" id="ARBA00023180"/>
    </source>
</evidence>
<keyword evidence="5 9" id="KW-0472">Membrane</keyword>
<dbReference type="InterPro" id="IPR005045">
    <property type="entry name" value="CDC50/LEM3_fam"/>
</dbReference>
<dbReference type="Proteomes" id="UP000694420">
    <property type="component" value="Unplaced"/>
</dbReference>
<keyword evidence="11" id="KW-1185">Reference proteome</keyword>
<evidence type="ECO:0000256" key="1">
    <source>
        <dbReference type="ARBA" id="ARBA00004370"/>
    </source>
</evidence>
<keyword evidence="4 9" id="KW-1133">Transmembrane helix</keyword>
<evidence type="ECO:0000256" key="5">
    <source>
        <dbReference type="ARBA" id="ARBA00023136"/>
    </source>
</evidence>
<reference evidence="10" key="2">
    <citation type="submission" date="2025-09" db="UniProtKB">
        <authorList>
            <consortium name="Ensembl"/>
        </authorList>
    </citation>
    <scope>IDENTIFICATION</scope>
</reference>
<organism evidence="10 11">
    <name type="scientific">Nothoprocta perdicaria</name>
    <name type="common">Chilean tinamou</name>
    <name type="synonym">Crypturus perdicarius</name>
    <dbReference type="NCBI Taxonomy" id="30464"/>
    <lineage>
        <taxon>Eukaryota</taxon>
        <taxon>Metazoa</taxon>
        <taxon>Chordata</taxon>
        <taxon>Craniata</taxon>
        <taxon>Vertebrata</taxon>
        <taxon>Euteleostomi</taxon>
        <taxon>Archelosauria</taxon>
        <taxon>Archosauria</taxon>
        <taxon>Dinosauria</taxon>
        <taxon>Saurischia</taxon>
        <taxon>Theropoda</taxon>
        <taxon>Coelurosauria</taxon>
        <taxon>Aves</taxon>
        <taxon>Palaeognathae</taxon>
        <taxon>Tinamiformes</taxon>
        <taxon>Tinamidae</taxon>
        <taxon>Nothoprocta</taxon>
    </lineage>
</organism>
<accession>A0A8C6Z5U4</accession>
<dbReference type="Ensembl" id="ENSNPET00000007322.1">
    <property type="protein sequence ID" value="ENSNPEP00000007145.1"/>
    <property type="gene ID" value="ENSNPEG00000005361.1"/>
</dbReference>
<dbReference type="PANTHER" id="PTHR10926">
    <property type="entry name" value="CELL CYCLE CONTROL PROTEIN 50"/>
    <property type="match status" value="1"/>
</dbReference>
<reference evidence="10" key="1">
    <citation type="submission" date="2025-08" db="UniProtKB">
        <authorList>
            <consortium name="Ensembl"/>
        </authorList>
    </citation>
    <scope>IDENTIFICATION</scope>
</reference>
<protein>
    <recommendedName>
        <fullName evidence="7">Cell cycle control protein 50C</fullName>
    </recommendedName>
    <alternativeName>
        <fullName evidence="8">Transmembrane protein 30C</fullName>
    </alternativeName>
</protein>
<dbReference type="PANTHER" id="PTHR10926:SF1">
    <property type="entry name" value="CELL CYCLE CONTROL PROTEIN 50C"/>
    <property type="match status" value="1"/>
</dbReference>
<dbReference type="GO" id="GO:0005783">
    <property type="term" value="C:endoplasmic reticulum"/>
    <property type="evidence" value="ECO:0007669"/>
    <property type="project" value="TreeGrafter"/>
</dbReference>